<proteinExistence type="predicted"/>
<dbReference type="Gene3D" id="2.30.130.30">
    <property type="entry name" value="Hypothetical protein"/>
    <property type="match status" value="1"/>
</dbReference>
<dbReference type="AlphaFoldDB" id="A0A495D1Q3"/>
<dbReference type="SUPFAM" id="SSF88697">
    <property type="entry name" value="PUA domain-like"/>
    <property type="match status" value="1"/>
</dbReference>
<evidence type="ECO:0000313" key="1">
    <source>
        <dbReference type="EMBL" id="RKQ95447.1"/>
    </source>
</evidence>
<protein>
    <submittedName>
        <fullName evidence="1">ASCH domain-containing protein</fullName>
    </submittedName>
</protein>
<reference evidence="1 2" key="1">
    <citation type="submission" date="2018-10" db="EMBL/GenBank/DDBJ databases">
        <title>Genomic Encyclopedia of Type Strains, Phase IV (KMG-IV): sequencing the most valuable type-strain genomes for metagenomic binning, comparative biology and taxonomic classification.</title>
        <authorList>
            <person name="Goeker M."/>
        </authorList>
    </citation>
    <scope>NUCLEOTIDE SEQUENCE [LARGE SCALE GENOMIC DNA]</scope>
    <source>
        <strain evidence="1 2">DSM 4734</strain>
    </source>
</reference>
<evidence type="ECO:0000313" key="2">
    <source>
        <dbReference type="Proteomes" id="UP000273675"/>
    </source>
</evidence>
<comment type="caution">
    <text evidence="1">The sequence shown here is derived from an EMBL/GenBank/DDBJ whole genome shotgun (WGS) entry which is preliminary data.</text>
</comment>
<sequence>MKALSIRQPWVWAILHAGKDVENRSWSTRYRGLVALHAAKSVDKTAHHAFLEQGHPLPGSEAGSAWLGAYVGTARLVDVVTQSDSRWWQGPYGFVLSDVVAFDTPIPATGRLGLFTPADTDLMQIHAAMTWAAFASGDPERAVP</sequence>
<organism evidence="1 2">
    <name type="scientific">Maricaulis maris</name>
    <dbReference type="NCBI Taxonomy" id="74318"/>
    <lineage>
        <taxon>Bacteria</taxon>
        <taxon>Pseudomonadati</taxon>
        <taxon>Pseudomonadota</taxon>
        <taxon>Alphaproteobacteria</taxon>
        <taxon>Maricaulales</taxon>
        <taxon>Maricaulaceae</taxon>
        <taxon>Maricaulis</taxon>
    </lineage>
</organism>
<dbReference type="Proteomes" id="UP000273675">
    <property type="component" value="Unassembled WGS sequence"/>
</dbReference>
<gene>
    <name evidence="1" type="ORF">C7435_2549</name>
</gene>
<accession>A0A495D1Q3</accession>
<name>A0A495D1Q3_9PROT</name>
<dbReference type="OrthoDB" id="359066at2"/>
<dbReference type="EMBL" id="RBIM01000006">
    <property type="protein sequence ID" value="RKQ95447.1"/>
    <property type="molecule type" value="Genomic_DNA"/>
</dbReference>
<dbReference type="InterPro" id="IPR015947">
    <property type="entry name" value="PUA-like_sf"/>
</dbReference>
<dbReference type="RefSeq" id="WP_121211957.1">
    <property type="nucleotide sequence ID" value="NZ_RBIM01000006.1"/>
</dbReference>